<name>A0A081A3P7_PHYNI</name>
<accession>A0A081A3P7</accession>
<evidence type="ECO:0000313" key="2">
    <source>
        <dbReference type="Proteomes" id="UP000028582"/>
    </source>
</evidence>
<proteinExistence type="predicted"/>
<gene>
    <name evidence="1" type="ORF">F444_10547</name>
</gene>
<dbReference type="OrthoDB" id="128535at2759"/>
<protein>
    <submittedName>
        <fullName evidence="1">Uncharacterized protein</fullName>
    </submittedName>
</protein>
<dbReference type="AlphaFoldDB" id="A0A081A3P7"/>
<sequence length="86" mass="9717">MDGRSLACELVRARADELEVMRDKIEKMNATLDKLLRVQLELLSIVEEHEERNYALAAELGDGGIAQNGRLSFRVLFEMAISRLKG</sequence>
<comment type="caution">
    <text evidence="1">The sequence shown here is derived from an EMBL/GenBank/DDBJ whole genome shotgun (WGS) entry which is preliminary data.</text>
</comment>
<organism evidence="1 2">
    <name type="scientific">Phytophthora nicotianae P1976</name>
    <dbReference type="NCBI Taxonomy" id="1317066"/>
    <lineage>
        <taxon>Eukaryota</taxon>
        <taxon>Sar</taxon>
        <taxon>Stramenopiles</taxon>
        <taxon>Oomycota</taxon>
        <taxon>Peronosporomycetes</taxon>
        <taxon>Peronosporales</taxon>
        <taxon>Peronosporaceae</taxon>
        <taxon>Phytophthora</taxon>
    </lineage>
</organism>
<dbReference type="Proteomes" id="UP000028582">
    <property type="component" value="Unassembled WGS sequence"/>
</dbReference>
<dbReference type="EMBL" id="ANJA01001876">
    <property type="protein sequence ID" value="ETO73508.1"/>
    <property type="molecule type" value="Genomic_DNA"/>
</dbReference>
<evidence type="ECO:0000313" key="1">
    <source>
        <dbReference type="EMBL" id="ETO73508.1"/>
    </source>
</evidence>
<reference evidence="1 2" key="1">
    <citation type="submission" date="2013-11" db="EMBL/GenBank/DDBJ databases">
        <title>The Genome Sequence of Phytophthora parasitica P1976.</title>
        <authorList>
            <consortium name="The Broad Institute Genomics Platform"/>
            <person name="Russ C."/>
            <person name="Tyler B."/>
            <person name="Panabieres F."/>
            <person name="Shan W."/>
            <person name="Tripathy S."/>
            <person name="Grunwald N."/>
            <person name="Machado M."/>
            <person name="Johnson C.S."/>
            <person name="Walker B."/>
            <person name="Young S."/>
            <person name="Zeng Q."/>
            <person name="Gargeya S."/>
            <person name="Fitzgerald M."/>
            <person name="Haas B."/>
            <person name="Abouelleil A."/>
            <person name="Allen A.W."/>
            <person name="Alvarado L."/>
            <person name="Arachchi H.M."/>
            <person name="Berlin A.M."/>
            <person name="Chapman S.B."/>
            <person name="Gainer-Dewar J."/>
            <person name="Goldberg J."/>
            <person name="Griggs A."/>
            <person name="Gujja S."/>
            <person name="Hansen M."/>
            <person name="Howarth C."/>
            <person name="Imamovic A."/>
            <person name="Ireland A."/>
            <person name="Larimer J."/>
            <person name="McCowan C."/>
            <person name="Murphy C."/>
            <person name="Pearson M."/>
            <person name="Poon T.W."/>
            <person name="Priest M."/>
            <person name="Roberts A."/>
            <person name="Saif S."/>
            <person name="Shea T."/>
            <person name="Sisk P."/>
            <person name="Sykes S."/>
            <person name="Wortman J."/>
            <person name="Nusbaum C."/>
            <person name="Birren B."/>
        </authorList>
    </citation>
    <scope>NUCLEOTIDE SEQUENCE [LARGE SCALE GENOMIC DNA]</scope>
    <source>
        <strain evidence="1 2">P1976</strain>
    </source>
</reference>